<sequence>MALCRRGTHAPQWPHRVPSHLYCGQLGRRHLRVIIMYHLHKRSRKEPIRSADWNNHVDAINDALNRTSDFQSMLPSAAASRWTGGRYADDKGGFTLRSLVKEGDKWMAYFNPGRVLNVHAGGTRNVVPKIGEKKMNNEPFPGLKAEVGKVYLDLLWGDMSHDCITDAVISTNQDKPGGRAVRLVLGEFVSGAGSSGSSIDDITYKPYLTGCITYAANSLNEGWRVLVAQGEGGGVYVKQGDIYINGTLEKEGDGSWEKSEISDGDVWLKVTCDDQGKYKSHSISGTKGTETPLPTIIGDEEEEGEYSFKLARVNILPEPLLADGNSPELVDVKQYALGAVYCGLKAARGYNLKADPKCALEIKDEGEEGHLITLNIESSTEDVSVTTELRAWLVQEKGKGNNGEEEGPVKLGVRIRDGRPDYTGLEPIEITDRNIALKIDKVVYSTPQGVRYNLEVKDGELAMKLDTDSMTSGEAITYTAEDPIEIVGSTIKLKVNTAQKTSNGIKYRLTKTGGQLDLSIDATSLSSGTLAAQMPLEITNNKIRLRYASYWKTPANGKGIRTRLWEDNNFLSVDLDVTSFESISRVCDSWTVLACATDYALRPQHTSDGDLYIQMGLWNDILEDYEPMSEL</sequence>
<accession>A0A8S5P604</accession>
<name>A0A8S5P604_9CAUD</name>
<organism evidence="1">
    <name type="scientific">Siphoviridae sp. ct1Eo1</name>
    <dbReference type="NCBI Taxonomy" id="2825307"/>
    <lineage>
        <taxon>Viruses</taxon>
        <taxon>Duplodnaviria</taxon>
        <taxon>Heunggongvirae</taxon>
        <taxon>Uroviricota</taxon>
        <taxon>Caudoviricetes</taxon>
    </lineage>
</organism>
<dbReference type="EMBL" id="BK015340">
    <property type="protein sequence ID" value="DAE02069.1"/>
    <property type="molecule type" value="Genomic_DNA"/>
</dbReference>
<reference evidence="1" key="1">
    <citation type="journal article" date="2021" name="Proc. Natl. Acad. Sci. U.S.A.">
        <title>A Catalog of Tens of Thousands of Viruses from Human Metagenomes Reveals Hidden Associations with Chronic Diseases.</title>
        <authorList>
            <person name="Tisza M.J."/>
            <person name="Buck C.B."/>
        </authorList>
    </citation>
    <scope>NUCLEOTIDE SEQUENCE</scope>
    <source>
        <strain evidence="1">Ct1Eo1</strain>
    </source>
</reference>
<protein>
    <submittedName>
        <fullName evidence="1">Uncharacterized protein</fullName>
    </submittedName>
</protein>
<proteinExistence type="predicted"/>
<evidence type="ECO:0000313" key="1">
    <source>
        <dbReference type="EMBL" id="DAE02069.1"/>
    </source>
</evidence>